<dbReference type="NCBIfam" id="NF006412">
    <property type="entry name" value="PRK08659.1"/>
    <property type="match status" value="1"/>
</dbReference>
<dbReference type="Proteomes" id="UP000008139">
    <property type="component" value="Chromosome"/>
</dbReference>
<dbReference type="Pfam" id="PF01855">
    <property type="entry name" value="POR_N"/>
    <property type="match status" value="1"/>
</dbReference>
<sequence length="398" mass="44061">MGRIGFMDANAAIAEAAVVAGLGFYAGYPITPSSEVPERLSKIMPERGVPFMMMEDEIASINACVGAAASGVKAMTCTSGPGLSLKQEAFGMACMFEVPLVVVDVMRGGPSTGLPTRPSQGDIMQARWGTHGDHPVIAIAPANAQEAVFETIRAFNLAEKFRQPVYILTDGSLSHLHTKVYIPDPEEVEIVDRQAPDVEPDEYYPYDYNYEIPPLAPWWTKDGKSYRYHMSSLIHDKTGFPTVVPKYVQWLLNRMHSKITNHLDEILKYEYYKMDDAETCIIAFGSTAEAARVAIDEARKEGIKVGMFRPLTVWPSPEQQIKDIAGKVKNIIVPEMNLGQYILEVQRIVGDAANVYGISQATGTLIRPSQILEKIKNPEKKVEIVMTDEEIRRFGGGE</sequence>
<keyword evidence="5" id="KW-1185">Reference proteome</keyword>
<dbReference type="STRING" id="760142.Hipma_1532"/>
<dbReference type="Pfam" id="PF17147">
    <property type="entry name" value="PFOR_II"/>
    <property type="match status" value="1"/>
</dbReference>
<organism evidence="4 5">
    <name type="scientific">Hippea maritima (strain ATCC 700847 / DSM 10411 / MH2)</name>
    <dbReference type="NCBI Taxonomy" id="760142"/>
    <lineage>
        <taxon>Bacteria</taxon>
        <taxon>Pseudomonadati</taxon>
        <taxon>Campylobacterota</taxon>
        <taxon>Desulfurellia</taxon>
        <taxon>Desulfurellales</taxon>
        <taxon>Hippeaceae</taxon>
        <taxon>Hippea</taxon>
    </lineage>
</organism>
<reference evidence="5" key="2">
    <citation type="submission" date="2011-03" db="EMBL/GenBank/DDBJ databases">
        <title>The complete genome of Hippea maritima DSM 10411.</title>
        <authorList>
            <consortium name="US DOE Joint Genome Institute (JGI-PGF)"/>
            <person name="Lucas S."/>
            <person name="Copeland A."/>
            <person name="Lapidus A."/>
            <person name="Bruce D."/>
            <person name="Goodwin L."/>
            <person name="Pitluck S."/>
            <person name="Peters L."/>
            <person name="Kyrpides N."/>
            <person name="Mavromatis K."/>
            <person name="Pagani I."/>
            <person name="Ivanova N."/>
            <person name="Mikhailova N."/>
            <person name="Lu M."/>
            <person name="Detter J.C."/>
            <person name="Tapia R."/>
            <person name="Han C."/>
            <person name="Land M."/>
            <person name="Hauser L."/>
            <person name="Markowitz V."/>
            <person name="Cheng J.-F."/>
            <person name="Hugenholtz P."/>
            <person name="Woyke T."/>
            <person name="Wu D."/>
            <person name="Spring S."/>
            <person name="Schroeder M."/>
            <person name="Brambilla E."/>
            <person name="Klenk H.-P."/>
            <person name="Eisen J.A."/>
        </authorList>
    </citation>
    <scope>NUCLEOTIDE SEQUENCE [LARGE SCALE GENOMIC DNA]</scope>
    <source>
        <strain evidence="5">ATCC 700847 / DSM 10411 / MH2</strain>
    </source>
</reference>
<dbReference type="Gene3D" id="3.40.50.920">
    <property type="match status" value="1"/>
</dbReference>
<dbReference type="SUPFAM" id="SSF52518">
    <property type="entry name" value="Thiamin diphosphate-binding fold (THDP-binding)"/>
    <property type="match status" value="1"/>
</dbReference>
<dbReference type="FunFam" id="3.40.50.920:FF:000013">
    <property type="entry name" value="Ferredoxin oxidoreductase alpha subunit"/>
    <property type="match status" value="1"/>
</dbReference>
<dbReference type="OrthoDB" id="9794954at2"/>
<dbReference type="GO" id="GO:0047553">
    <property type="term" value="F:2-oxoglutarate synthase activity"/>
    <property type="evidence" value="ECO:0007669"/>
    <property type="project" value="UniProtKB-EC"/>
</dbReference>
<dbReference type="Gene3D" id="3.40.50.970">
    <property type="match status" value="1"/>
</dbReference>
<proteinExistence type="predicted"/>
<dbReference type="EC" id="1.2.7.3" evidence="4"/>
<evidence type="ECO:0000313" key="4">
    <source>
        <dbReference type="EMBL" id="AEA34488.1"/>
    </source>
</evidence>
<evidence type="ECO:0000256" key="1">
    <source>
        <dbReference type="ARBA" id="ARBA00023002"/>
    </source>
</evidence>
<dbReference type="InterPro" id="IPR033412">
    <property type="entry name" value="PFOR_II"/>
</dbReference>
<dbReference type="PANTHER" id="PTHR32154:SF14">
    <property type="entry name" value="2-OXOGLUTARATE SYNTHASE SUBUNIT KORA"/>
    <property type="match status" value="1"/>
</dbReference>
<feature type="domain" description="Pyruvate:ferredoxin oxidoreductase core" evidence="3">
    <location>
        <begin position="277"/>
        <end position="371"/>
    </location>
</feature>
<dbReference type="AlphaFoldDB" id="F2LTW2"/>
<protein>
    <submittedName>
        <fullName evidence="4">2-oxoglutarate synthase</fullName>
        <ecNumber evidence="4">1.2.7.3</ecNumber>
    </submittedName>
</protein>
<dbReference type="InterPro" id="IPR002880">
    <property type="entry name" value="Pyrv_Fd/Flavodoxin_OxRdtase_N"/>
</dbReference>
<dbReference type="CDD" id="cd07034">
    <property type="entry name" value="TPP_PYR_PFOR_IOR-alpha_like"/>
    <property type="match status" value="1"/>
</dbReference>
<dbReference type="InterPro" id="IPR009014">
    <property type="entry name" value="Transketo_C/PFOR_II"/>
</dbReference>
<feature type="domain" description="Pyruvate flavodoxin/ferredoxin oxidoreductase pyrimidine binding" evidence="2">
    <location>
        <begin position="16"/>
        <end position="242"/>
    </location>
</feature>
<dbReference type="FunFam" id="3.40.50.970:FF:000022">
    <property type="entry name" value="2-oxoglutarate ferredoxin oxidoreductase alpha subunit"/>
    <property type="match status" value="1"/>
</dbReference>
<keyword evidence="1 4" id="KW-0560">Oxidoreductase</keyword>
<name>F2LTW2_HIPMA</name>
<dbReference type="PANTHER" id="PTHR32154">
    <property type="entry name" value="PYRUVATE-FLAVODOXIN OXIDOREDUCTASE-RELATED"/>
    <property type="match status" value="1"/>
</dbReference>
<dbReference type="SUPFAM" id="SSF52922">
    <property type="entry name" value="TK C-terminal domain-like"/>
    <property type="match status" value="1"/>
</dbReference>
<dbReference type="RefSeq" id="WP_013682517.1">
    <property type="nucleotide sequence ID" value="NC_015318.1"/>
</dbReference>
<dbReference type="InParanoid" id="F2LTW2"/>
<dbReference type="InterPro" id="IPR029061">
    <property type="entry name" value="THDP-binding"/>
</dbReference>
<dbReference type="EMBL" id="CP002606">
    <property type="protein sequence ID" value="AEA34488.1"/>
    <property type="molecule type" value="Genomic_DNA"/>
</dbReference>
<reference evidence="4 5" key="1">
    <citation type="journal article" date="2011" name="Stand. Genomic Sci.">
        <title>Complete genome sequence of the thermophilic sulfur-reducer Hippea maritima type strain (MH(2)).</title>
        <authorList>
            <person name="Huntemann M."/>
            <person name="Lu M."/>
            <person name="Nolan M."/>
            <person name="Lapidus A."/>
            <person name="Lucas S."/>
            <person name="Hammon N."/>
            <person name="Deshpande S."/>
            <person name="Cheng J.F."/>
            <person name="Tapia R."/>
            <person name="Han C."/>
            <person name="Goodwin L."/>
            <person name="Pitluck S."/>
            <person name="Liolios K."/>
            <person name="Pagani I."/>
            <person name="Ivanova N."/>
            <person name="Ovchinikova G."/>
            <person name="Pati A."/>
            <person name="Chen A."/>
            <person name="Palaniappan K."/>
            <person name="Land M."/>
            <person name="Hauser L."/>
            <person name="Jeffries C.D."/>
            <person name="Detter J.C."/>
            <person name="Brambilla E.M."/>
            <person name="Rohde M."/>
            <person name="Spring S."/>
            <person name="Goker M."/>
            <person name="Woyke T."/>
            <person name="Bristow J."/>
            <person name="Eisen J.A."/>
            <person name="Markowitz V."/>
            <person name="Hugenholtz P."/>
            <person name="Kyrpides N.C."/>
            <person name="Klenk H.P."/>
            <person name="Mavromatis K."/>
        </authorList>
    </citation>
    <scope>NUCLEOTIDE SEQUENCE [LARGE SCALE GENOMIC DNA]</scope>
    <source>
        <strain evidence="5">ATCC 700847 / DSM 10411 / MH2</strain>
    </source>
</reference>
<evidence type="ECO:0000259" key="2">
    <source>
        <dbReference type="Pfam" id="PF01855"/>
    </source>
</evidence>
<dbReference type="eggNOG" id="COG0674">
    <property type="taxonomic scope" value="Bacteria"/>
</dbReference>
<gene>
    <name evidence="4" type="ordered locus">Hipma_1532</name>
</gene>
<accession>F2LTW2</accession>
<evidence type="ECO:0000259" key="3">
    <source>
        <dbReference type="Pfam" id="PF17147"/>
    </source>
</evidence>
<dbReference type="KEGG" id="hmr:Hipma_1532"/>
<evidence type="ECO:0000313" key="5">
    <source>
        <dbReference type="Proteomes" id="UP000008139"/>
    </source>
</evidence>
<dbReference type="HOGENOM" id="CLU_017038_0_1_7"/>
<dbReference type="GO" id="GO:0006979">
    <property type="term" value="P:response to oxidative stress"/>
    <property type="evidence" value="ECO:0007669"/>
    <property type="project" value="TreeGrafter"/>
</dbReference>
<dbReference type="InterPro" id="IPR050722">
    <property type="entry name" value="Pyruvate:ferred/Flavod_OxRd"/>
</dbReference>